<gene>
    <name evidence="2" type="ORF">ACFFGE_00650</name>
</gene>
<reference evidence="2 3" key="1">
    <citation type="submission" date="2024-09" db="EMBL/GenBank/DDBJ databases">
        <authorList>
            <person name="Sun Q."/>
            <person name="Mori K."/>
        </authorList>
    </citation>
    <scope>NUCLEOTIDE SEQUENCE [LARGE SCALE GENOMIC DNA]</scope>
    <source>
        <strain evidence="2 3">NCAIM B.02621</strain>
    </source>
</reference>
<evidence type="ECO:0000259" key="1">
    <source>
        <dbReference type="SMART" id="SM00849"/>
    </source>
</evidence>
<sequence>MPVAIPYVRSFEFAYGPPARLSPRLERVVCENPGPFTFTGTNTYLVGRESGAVAVVDPGPDDDRHLNALLAAIGGRPVSHILLTHTHRDHAPLAASLAARVGAPILAAPAPPVETHASGGDEGDVQGFRPDQVLTDHDRVVGDGWTLAVVATPGHASNHLCFALEEENALICGDHVMGWSTTVVAPPDGDMADYMRSLDRAIAGDYARLYPAHGAPIEDVAPFLAAYRTHRLEREAQILAALEGGAERILDILARLYSEVDRRLWPAASLSVLAHLIKLAREGRVTALPAPTLDAAYSLAVRP</sequence>
<dbReference type="Pfam" id="PF00753">
    <property type="entry name" value="Lactamase_B"/>
    <property type="match status" value="1"/>
</dbReference>
<dbReference type="Pfam" id="PF17778">
    <property type="entry name" value="WHD_BLACT"/>
    <property type="match status" value="1"/>
</dbReference>
<dbReference type="CDD" id="cd16278">
    <property type="entry name" value="metallo-hydrolase-like_MBL-fold"/>
    <property type="match status" value="1"/>
</dbReference>
<dbReference type="InterPro" id="IPR036866">
    <property type="entry name" value="RibonucZ/Hydroxyglut_hydro"/>
</dbReference>
<dbReference type="PANTHER" id="PTHR23131">
    <property type="entry name" value="ENDORIBONUCLEASE LACTB2"/>
    <property type="match status" value="1"/>
</dbReference>
<evidence type="ECO:0000313" key="2">
    <source>
        <dbReference type="EMBL" id="MFC0632390.1"/>
    </source>
</evidence>
<dbReference type="InterPro" id="IPR050662">
    <property type="entry name" value="Sec-metab_biosynth-thioest"/>
</dbReference>
<organism evidence="2 3">
    <name type="scientific">Brevundimonas balnearis</name>
    <dbReference type="NCBI Taxonomy" id="1572858"/>
    <lineage>
        <taxon>Bacteria</taxon>
        <taxon>Pseudomonadati</taxon>
        <taxon>Pseudomonadota</taxon>
        <taxon>Alphaproteobacteria</taxon>
        <taxon>Caulobacterales</taxon>
        <taxon>Caulobacteraceae</taxon>
        <taxon>Brevundimonas</taxon>
    </lineage>
</organism>
<comment type="caution">
    <text evidence="2">The sequence shown here is derived from an EMBL/GenBank/DDBJ whole genome shotgun (WGS) entry which is preliminary data.</text>
</comment>
<protein>
    <submittedName>
        <fullName evidence="2">MBL fold metallo-hydrolase</fullName>
    </submittedName>
</protein>
<dbReference type="Proteomes" id="UP001589906">
    <property type="component" value="Unassembled WGS sequence"/>
</dbReference>
<dbReference type="InterPro" id="IPR001279">
    <property type="entry name" value="Metallo-B-lactamas"/>
</dbReference>
<dbReference type="InterPro" id="IPR036388">
    <property type="entry name" value="WH-like_DNA-bd_sf"/>
</dbReference>
<accession>A0ABV6QYE1</accession>
<dbReference type="InterPro" id="IPR041516">
    <property type="entry name" value="LACTB2_WH"/>
</dbReference>
<dbReference type="RefSeq" id="WP_376833281.1">
    <property type="nucleotide sequence ID" value="NZ_JBHLSW010000001.1"/>
</dbReference>
<dbReference type="Gene3D" id="3.60.15.10">
    <property type="entry name" value="Ribonuclease Z/Hydroxyacylglutathione hydrolase-like"/>
    <property type="match status" value="1"/>
</dbReference>
<dbReference type="Gene3D" id="1.10.10.10">
    <property type="entry name" value="Winged helix-like DNA-binding domain superfamily/Winged helix DNA-binding domain"/>
    <property type="match status" value="1"/>
</dbReference>
<proteinExistence type="predicted"/>
<dbReference type="SUPFAM" id="SSF56281">
    <property type="entry name" value="Metallo-hydrolase/oxidoreductase"/>
    <property type="match status" value="1"/>
</dbReference>
<dbReference type="SMART" id="SM00849">
    <property type="entry name" value="Lactamase_B"/>
    <property type="match status" value="1"/>
</dbReference>
<name>A0ABV6QYE1_9CAUL</name>
<keyword evidence="3" id="KW-1185">Reference proteome</keyword>
<dbReference type="EMBL" id="JBHLSW010000001">
    <property type="protein sequence ID" value="MFC0632390.1"/>
    <property type="molecule type" value="Genomic_DNA"/>
</dbReference>
<evidence type="ECO:0000313" key="3">
    <source>
        <dbReference type="Proteomes" id="UP001589906"/>
    </source>
</evidence>
<dbReference type="PANTHER" id="PTHR23131:SF0">
    <property type="entry name" value="ENDORIBONUCLEASE LACTB2"/>
    <property type="match status" value="1"/>
</dbReference>
<feature type="domain" description="Metallo-beta-lactamase" evidence="1">
    <location>
        <begin position="40"/>
        <end position="213"/>
    </location>
</feature>